<evidence type="ECO:0000256" key="5">
    <source>
        <dbReference type="ARBA" id="ARBA00022989"/>
    </source>
</evidence>
<sequence>MKGSFPTQTEFNWIWIRVNGLPLPLWSDGVMKEIGDRCGVGWKMKKKQNLRTPCYGLAFGINALCMAFYARSEEVRQTHSVHKLALQAVKPVIFPQLYPQGVLALEDALSRGLPIQKELENLHTSLEGIDNNSLLDVVLSSLPEETQRYGSDTFDTLKGTLRHFSLIPPGGGGILTHSLASVASWLKVREAGQSGDGIESLINKVESFLAQGKLSEAADALEKGLKDTHAAEIVDDWVKRARNRAITEQALTLLQSYATTIST</sequence>
<proteinExistence type="inferred from homology"/>
<dbReference type="PaxDb" id="4081-Solyc04g054470.2.1"/>
<dbReference type="InParanoid" id="A0A3Q7GX72"/>
<reference evidence="8" key="1">
    <citation type="journal article" date="2012" name="Nature">
        <title>The tomato genome sequence provides insights into fleshy fruit evolution.</title>
        <authorList>
            <consortium name="Tomato Genome Consortium"/>
        </authorList>
    </citation>
    <scope>NUCLEOTIDE SEQUENCE [LARGE SCALE GENOMIC DNA]</scope>
    <source>
        <strain evidence="8">cv. Heinz 1706</strain>
    </source>
</reference>
<keyword evidence="4" id="KW-0999">Mitochondrion inner membrane</keyword>
<evidence type="ECO:0000313" key="9">
    <source>
        <dbReference type="Proteomes" id="UP000004994"/>
    </source>
</evidence>
<keyword evidence="7" id="KW-0472">Membrane</keyword>
<keyword evidence="3" id="KW-0812">Transmembrane</keyword>
<protein>
    <submittedName>
        <fullName evidence="8">Uncharacterized protein</fullName>
    </submittedName>
</protein>
<evidence type="ECO:0000256" key="7">
    <source>
        <dbReference type="ARBA" id="ARBA00023136"/>
    </source>
</evidence>
<keyword evidence="6" id="KW-0496">Mitochondrion</keyword>
<keyword evidence="5" id="KW-1133">Transmembrane helix</keyword>
<comment type="subcellular location">
    <subcellularLocation>
        <location evidence="1">Mitochondrion inner membrane</location>
    </subcellularLocation>
</comment>
<accession>A0A3Q7GX72</accession>
<dbReference type="InterPro" id="IPR019133">
    <property type="entry name" value="MIC60"/>
</dbReference>
<comment type="similarity">
    <text evidence="2">Belongs to the MICOS complex subunit Mic60 family.</text>
</comment>
<dbReference type="Gramene" id="Solyc04g054475.1.1">
    <property type="protein sequence ID" value="Solyc04g054475.1.1"/>
    <property type="gene ID" value="Solyc04g054475.1"/>
</dbReference>
<dbReference type="PANTHER" id="PTHR15415">
    <property type="entry name" value="MITOFILIN"/>
    <property type="match status" value="1"/>
</dbReference>
<organism evidence="8">
    <name type="scientific">Solanum lycopersicum</name>
    <name type="common">Tomato</name>
    <name type="synonym">Lycopersicon esculentum</name>
    <dbReference type="NCBI Taxonomy" id="4081"/>
    <lineage>
        <taxon>Eukaryota</taxon>
        <taxon>Viridiplantae</taxon>
        <taxon>Streptophyta</taxon>
        <taxon>Embryophyta</taxon>
        <taxon>Tracheophyta</taxon>
        <taxon>Spermatophyta</taxon>
        <taxon>Magnoliopsida</taxon>
        <taxon>eudicotyledons</taxon>
        <taxon>Gunneridae</taxon>
        <taxon>Pentapetalae</taxon>
        <taxon>asterids</taxon>
        <taxon>lamiids</taxon>
        <taxon>Solanales</taxon>
        <taxon>Solanaceae</taxon>
        <taxon>Solanoideae</taxon>
        <taxon>Solaneae</taxon>
        <taxon>Solanum</taxon>
        <taxon>Solanum subgen. Lycopersicon</taxon>
    </lineage>
</organism>
<keyword evidence="9" id="KW-1185">Reference proteome</keyword>
<evidence type="ECO:0000256" key="2">
    <source>
        <dbReference type="ARBA" id="ARBA00010877"/>
    </source>
</evidence>
<evidence type="ECO:0000313" key="8">
    <source>
        <dbReference type="EnsemblPlants" id="Solyc04g054475.1.1"/>
    </source>
</evidence>
<dbReference type="OMA" id="NWIWIRV"/>
<dbReference type="AlphaFoldDB" id="A0A3Q7GX72"/>
<dbReference type="EnsemblPlants" id="Solyc04g054475.1.1">
    <property type="protein sequence ID" value="Solyc04g054475.1.1"/>
    <property type="gene ID" value="Solyc04g054475.1"/>
</dbReference>
<evidence type="ECO:0000256" key="1">
    <source>
        <dbReference type="ARBA" id="ARBA00004273"/>
    </source>
</evidence>
<evidence type="ECO:0000256" key="4">
    <source>
        <dbReference type="ARBA" id="ARBA00022792"/>
    </source>
</evidence>
<evidence type="ECO:0000256" key="3">
    <source>
        <dbReference type="ARBA" id="ARBA00022692"/>
    </source>
</evidence>
<dbReference type="Proteomes" id="UP000004994">
    <property type="component" value="Chromosome 4"/>
</dbReference>
<dbReference type="Pfam" id="PF09731">
    <property type="entry name" value="Mitofilin"/>
    <property type="match status" value="1"/>
</dbReference>
<evidence type="ECO:0000256" key="6">
    <source>
        <dbReference type="ARBA" id="ARBA00023128"/>
    </source>
</evidence>
<dbReference type="GO" id="GO:0005743">
    <property type="term" value="C:mitochondrial inner membrane"/>
    <property type="evidence" value="ECO:0007669"/>
    <property type="project" value="UniProtKB-SubCell"/>
</dbReference>
<reference evidence="8" key="2">
    <citation type="submission" date="2019-01" db="UniProtKB">
        <authorList>
            <consortium name="EnsemblPlants"/>
        </authorList>
    </citation>
    <scope>IDENTIFICATION</scope>
    <source>
        <strain evidence="8">cv. Heinz 1706</strain>
    </source>
</reference>
<dbReference type="STRING" id="4081.A0A3Q7GX72"/>
<dbReference type="PANTHER" id="PTHR15415:SF7">
    <property type="entry name" value="MICOS COMPLEX SUBUNIT MIC60"/>
    <property type="match status" value="1"/>
</dbReference>
<name>A0A3Q7GX72_SOLLC</name>